<evidence type="ECO:0000313" key="2">
    <source>
        <dbReference type="EMBL" id="KZT66532.1"/>
    </source>
</evidence>
<proteinExistence type="predicted"/>
<gene>
    <name evidence="2" type="ORF">DAEQUDRAFT_767885</name>
</gene>
<keyword evidence="3" id="KW-1185">Reference proteome</keyword>
<name>A0A165N575_9APHY</name>
<dbReference type="GO" id="GO:0004672">
    <property type="term" value="F:protein kinase activity"/>
    <property type="evidence" value="ECO:0007669"/>
    <property type="project" value="InterPro"/>
</dbReference>
<evidence type="ECO:0000313" key="3">
    <source>
        <dbReference type="Proteomes" id="UP000076727"/>
    </source>
</evidence>
<feature type="domain" description="Protein kinase" evidence="1">
    <location>
        <begin position="16"/>
        <end position="202"/>
    </location>
</feature>
<accession>A0A165N575</accession>
<dbReference type="STRING" id="1314783.A0A165N575"/>
<reference evidence="2 3" key="1">
    <citation type="journal article" date="2016" name="Mol. Biol. Evol.">
        <title>Comparative Genomics of Early-Diverging Mushroom-Forming Fungi Provides Insights into the Origins of Lignocellulose Decay Capabilities.</title>
        <authorList>
            <person name="Nagy L.G."/>
            <person name="Riley R."/>
            <person name="Tritt A."/>
            <person name="Adam C."/>
            <person name="Daum C."/>
            <person name="Floudas D."/>
            <person name="Sun H."/>
            <person name="Yadav J.S."/>
            <person name="Pangilinan J."/>
            <person name="Larsson K.H."/>
            <person name="Matsuura K."/>
            <person name="Barry K."/>
            <person name="Labutti K."/>
            <person name="Kuo R."/>
            <person name="Ohm R.A."/>
            <person name="Bhattacharya S.S."/>
            <person name="Shirouzu T."/>
            <person name="Yoshinaga Y."/>
            <person name="Martin F.M."/>
            <person name="Grigoriev I.V."/>
            <person name="Hibbett D.S."/>
        </authorList>
    </citation>
    <scope>NUCLEOTIDE SEQUENCE [LARGE SCALE GENOMIC DNA]</scope>
    <source>
        <strain evidence="2 3">L-15889</strain>
    </source>
</reference>
<dbReference type="InterPro" id="IPR052396">
    <property type="entry name" value="Meiotic_Drive_Suppr_Kinase"/>
</dbReference>
<dbReference type="InterPro" id="IPR011009">
    <property type="entry name" value="Kinase-like_dom_sf"/>
</dbReference>
<dbReference type="OrthoDB" id="2803426at2759"/>
<dbReference type="EMBL" id="KV429087">
    <property type="protein sequence ID" value="KZT66532.1"/>
    <property type="molecule type" value="Genomic_DNA"/>
</dbReference>
<dbReference type="SUPFAM" id="SSF56112">
    <property type="entry name" value="Protein kinase-like (PK-like)"/>
    <property type="match status" value="1"/>
</dbReference>
<dbReference type="Gene3D" id="1.10.510.10">
    <property type="entry name" value="Transferase(Phosphotransferase) domain 1"/>
    <property type="match status" value="1"/>
</dbReference>
<dbReference type="InterPro" id="IPR000719">
    <property type="entry name" value="Prot_kinase_dom"/>
</dbReference>
<protein>
    <recommendedName>
        <fullName evidence="1">Protein kinase domain-containing protein</fullName>
    </recommendedName>
</protein>
<evidence type="ECO:0000259" key="1">
    <source>
        <dbReference type="PROSITE" id="PS50011"/>
    </source>
</evidence>
<sequence>MSTAFTLADNHRRVAFDYLRPLKSGTPECAAFLAADDGDETRQYVVKFVERYGEEAHRRLADAGYAPQLLYYGDIWPEGAEQRGCGRHRMVVTDCIEGVSAADYDLDDEEGLGAIRAGVHRALEVLHAAGMVHGDIRRPNILIEAGEGSVAERVKIIDFDWAGVEGQVKYPLDLARNGWVHGVEELAEIKAAHNRGMVDRLS</sequence>
<dbReference type="Pfam" id="PF06293">
    <property type="entry name" value="Kdo"/>
    <property type="match status" value="1"/>
</dbReference>
<dbReference type="Proteomes" id="UP000076727">
    <property type="component" value="Unassembled WGS sequence"/>
</dbReference>
<dbReference type="GO" id="GO:0005524">
    <property type="term" value="F:ATP binding"/>
    <property type="evidence" value="ECO:0007669"/>
    <property type="project" value="InterPro"/>
</dbReference>
<organism evidence="2 3">
    <name type="scientific">Daedalea quercina L-15889</name>
    <dbReference type="NCBI Taxonomy" id="1314783"/>
    <lineage>
        <taxon>Eukaryota</taxon>
        <taxon>Fungi</taxon>
        <taxon>Dikarya</taxon>
        <taxon>Basidiomycota</taxon>
        <taxon>Agaricomycotina</taxon>
        <taxon>Agaricomycetes</taxon>
        <taxon>Polyporales</taxon>
        <taxon>Fomitopsis</taxon>
    </lineage>
</organism>
<dbReference type="PROSITE" id="PS50011">
    <property type="entry name" value="PROTEIN_KINASE_DOM"/>
    <property type="match status" value="1"/>
</dbReference>
<dbReference type="PANTHER" id="PTHR37171">
    <property type="entry name" value="SERINE/THREONINE-PROTEIN KINASE YRZF-RELATED"/>
    <property type="match status" value="1"/>
</dbReference>
<dbReference type="PANTHER" id="PTHR37171:SF1">
    <property type="entry name" value="SERINE_THREONINE-PROTEIN KINASE YRZF-RELATED"/>
    <property type="match status" value="1"/>
</dbReference>
<dbReference type="AlphaFoldDB" id="A0A165N575"/>